<keyword evidence="2" id="KW-0732">Signal</keyword>
<gene>
    <name evidence="4" type="ORF">AACH11_22460</name>
</gene>
<dbReference type="InterPro" id="IPR013424">
    <property type="entry name" value="Ice-binding_C"/>
</dbReference>
<feature type="transmembrane region" description="Helical" evidence="1">
    <location>
        <begin position="32"/>
        <end position="48"/>
    </location>
</feature>
<dbReference type="EMBL" id="JBBUTF010000029">
    <property type="protein sequence ID" value="MEK8028732.1"/>
    <property type="molecule type" value="Genomic_DNA"/>
</dbReference>
<evidence type="ECO:0000256" key="2">
    <source>
        <dbReference type="SAM" id="SignalP"/>
    </source>
</evidence>
<comment type="caution">
    <text evidence="4">The sequence shown here is derived from an EMBL/GenBank/DDBJ whole genome shotgun (WGS) entry which is preliminary data.</text>
</comment>
<feature type="domain" description="Ice-binding protein C-terminal" evidence="3">
    <location>
        <begin position="29"/>
        <end position="50"/>
    </location>
</feature>
<keyword evidence="1" id="KW-0812">Transmembrane</keyword>
<keyword evidence="1" id="KW-1133">Transmembrane helix</keyword>
<organism evidence="4 5">
    <name type="scientific">Pseudaquabacterium rugosum</name>
    <dbReference type="NCBI Taxonomy" id="2984194"/>
    <lineage>
        <taxon>Bacteria</taxon>
        <taxon>Pseudomonadati</taxon>
        <taxon>Pseudomonadota</taxon>
        <taxon>Betaproteobacteria</taxon>
        <taxon>Burkholderiales</taxon>
        <taxon>Sphaerotilaceae</taxon>
        <taxon>Pseudaquabacterium</taxon>
    </lineage>
</organism>
<feature type="chain" id="PRO_5046513130" evidence="2">
    <location>
        <begin position="25"/>
        <end position="51"/>
    </location>
</feature>
<feature type="signal peptide" evidence="2">
    <location>
        <begin position="1"/>
        <end position="24"/>
    </location>
</feature>
<name>A0ABU9BFK9_9BURK</name>
<dbReference type="RefSeq" id="WP_341376517.1">
    <property type="nucleotide sequence ID" value="NZ_JBBUTF010000029.1"/>
</dbReference>
<evidence type="ECO:0000256" key="1">
    <source>
        <dbReference type="SAM" id="Phobius"/>
    </source>
</evidence>
<sequence>MKSIAKFLGAAASLTVATMGAAHALPALPEPGTVSLVALGIAGVVLFSRRK</sequence>
<dbReference type="Proteomes" id="UP001368500">
    <property type="component" value="Unassembled WGS sequence"/>
</dbReference>
<evidence type="ECO:0000259" key="3">
    <source>
        <dbReference type="Pfam" id="PF07589"/>
    </source>
</evidence>
<reference evidence="4 5" key="1">
    <citation type="submission" date="2024-04" db="EMBL/GenBank/DDBJ databases">
        <title>Novel species of the genus Ideonella isolated from streams.</title>
        <authorList>
            <person name="Lu H."/>
        </authorList>
    </citation>
    <scope>NUCLEOTIDE SEQUENCE [LARGE SCALE GENOMIC DNA]</scope>
    <source>
        <strain evidence="4 5">BYS139W</strain>
    </source>
</reference>
<dbReference type="NCBIfam" id="TIGR02595">
    <property type="entry name" value="PEP_CTERM"/>
    <property type="match status" value="1"/>
</dbReference>
<evidence type="ECO:0000313" key="4">
    <source>
        <dbReference type="EMBL" id="MEK8028732.1"/>
    </source>
</evidence>
<keyword evidence="1" id="KW-0472">Membrane</keyword>
<accession>A0ABU9BFK9</accession>
<evidence type="ECO:0000313" key="5">
    <source>
        <dbReference type="Proteomes" id="UP001368500"/>
    </source>
</evidence>
<dbReference type="Pfam" id="PF07589">
    <property type="entry name" value="PEP-CTERM"/>
    <property type="match status" value="1"/>
</dbReference>
<protein>
    <submittedName>
        <fullName evidence="4">PEP-CTERM sorting domain-containing protein</fullName>
    </submittedName>
</protein>
<keyword evidence="5" id="KW-1185">Reference proteome</keyword>
<proteinExistence type="predicted"/>